<evidence type="ECO:0000256" key="1">
    <source>
        <dbReference type="SAM" id="Coils"/>
    </source>
</evidence>
<dbReference type="STRING" id="685588.A0A067SSP2"/>
<feature type="coiled-coil region" evidence="1">
    <location>
        <begin position="28"/>
        <end position="55"/>
    </location>
</feature>
<keyword evidence="1" id="KW-0175">Coiled coil</keyword>
<proteinExistence type="predicted"/>
<dbReference type="AlphaFoldDB" id="A0A067SSP2"/>
<organism evidence="2 3">
    <name type="scientific">Galerina marginata (strain CBS 339.88)</name>
    <dbReference type="NCBI Taxonomy" id="685588"/>
    <lineage>
        <taxon>Eukaryota</taxon>
        <taxon>Fungi</taxon>
        <taxon>Dikarya</taxon>
        <taxon>Basidiomycota</taxon>
        <taxon>Agaricomycotina</taxon>
        <taxon>Agaricomycetes</taxon>
        <taxon>Agaricomycetidae</taxon>
        <taxon>Agaricales</taxon>
        <taxon>Agaricineae</taxon>
        <taxon>Strophariaceae</taxon>
        <taxon>Galerina</taxon>
    </lineage>
</organism>
<dbReference type="HOGENOM" id="CLU_020999_4_0_1"/>
<dbReference type="Proteomes" id="UP000027222">
    <property type="component" value="Unassembled WGS sequence"/>
</dbReference>
<sequence>MSNNRLDSSKEAKLSELNQRKLKRKAELKVLTCSIEEINQELIQIEAEHAAIQNTRVALLALPTEVTCLIFQFALGYHVPRHSEPFFEITASHVCSQWRTISLAYPRLWRRVCYVGPKIFLRDLDRLDAYLQRSVPQGLELWLDFRKTHIDDEEALLEKTLEHVERWKFFSVFAAEEDSLAHLLHEIEHVCAPNLEHFAFSCEVLGFPRSYDLVKNLDPTIFTNGAPKLQSVILDCSSVACLPSLSNITTLRLEIPHAGTVFAFPWSTFQHILALPWLENLSLFGHIFYSPEPSSTGQITMTKLKHLRSEYGGMPQLLPRLRAPLLQTITIQNHNFLDCAGASSEPYVFPSLKSVTLINITVDTSSGEWYFAQMTESATEILISEEASSLAIFSLLQNSEELLKIFYWSKVKVLTCNFEIMEADDHGAFLQFAKSRCKNDLVVRIFDRLDRQWRRDFSPEYDVFTEACNIEIMDVEDNPFSQLWPPGEHSFEHFHDNEDPFDIKPY</sequence>
<gene>
    <name evidence="2" type="ORF">GALMADRAFT_255616</name>
</gene>
<dbReference type="OrthoDB" id="3252356at2759"/>
<reference evidence="3" key="1">
    <citation type="journal article" date="2014" name="Proc. Natl. Acad. Sci. U.S.A.">
        <title>Extensive sampling of basidiomycete genomes demonstrates inadequacy of the white-rot/brown-rot paradigm for wood decay fungi.</title>
        <authorList>
            <person name="Riley R."/>
            <person name="Salamov A.A."/>
            <person name="Brown D.W."/>
            <person name="Nagy L.G."/>
            <person name="Floudas D."/>
            <person name="Held B.W."/>
            <person name="Levasseur A."/>
            <person name="Lombard V."/>
            <person name="Morin E."/>
            <person name="Otillar R."/>
            <person name="Lindquist E.A."/>
            <person name="Sun H."/>
            <person name="LaButti K.M."/>
            <person name="Schmutz J."/>
            <person name="Jabbour D."/>
            <person name="Luo H."/>
            <person name="Baker S.E."/>
            <person name="Pisabarro A.G."/>
            <person name="Walton J.D."/>
            <person name="Blanchette R.A."/>
            <person name="Henrissat B."/>
            <person name="Martin F."/>
            <person name="Cullen D."/>
            <person name="Hibbett D.S."/>
            <person name="Grigoriev I.V."/>
        </authorList>
    </citation>
    <scope>NUCLEOTIDE SEQUENCE [LARGE SCALE GENOMIC DNA]</scope>
    <source>
        <strain evidence="3">CBS 339.88</strain>
    </source>
</reference>
<accession>A0A067SSP2</accession>
<dbReference type="EMBL" id="KL142400">
    <property type="protein sequence ID" value="KDR69803.1"/>
    <property type="molecule type" value="Genomic_DNA"/>
</dbReference>
<evidence type="ECO:0000313" key="2">
    <source>
        <dbReference type="EMBL" id="KDR69803.1"/>
    </source>
</evidence>
<protein>
    <submittedName>
        <fullName evidence="2">Uncharacterized protein</fullName>
    </submittedName>
</protein>
<evidence type="ECO:0000313" key="3">
    <source>
        <dbReference type="Proteomes" id="UP000027222"/>
    </source>
</evidence>
<keyword evidence="3" id="KW-1185">Reference proteome</keyword>
<name>A0A067SSP2_GALM3</name>
<dbReference type="Gene3D" id="1.20.1280.50">
    <property type="match status" value="1"/>
</dbReference>